<dbReference type="InterPro" id="IPR051601">
    <property type="entry name" value="Serine_prot/Carboxylest_S33"/>
</dbReference>
<feature type="region of interest" description="Disordered" evidence="4">
    <location>
        <begin position="125"/>
        <end position="145"/>
    </location>
</feature>
<keyword evidence="3" id="KW-0378">Hydrolase</keyword>
<feature type="domain" description="Peptidase S33 tripeptidyl aminopeptidase-like C-terminal" evidence="7">
    <location>
        <begin position="420"/>
        <end position="522"/>
    </location>
</feature>
<gene>
    <name evidence="8" type="ORF">JOF53_007957</name>
</gene>
<dbReference type="InterPro" id="IPR006311">
    <property type="entry name" value="TAT_signal"/>
</dbReference>
<evidence type="ECO:0000313" key="8">
    <source>
        <dbReference type="EMBL" id="MBP2479085.1"/>
    </source>
</evidence>
<keyword evidence="2 5" id="KW-0732">Signal</keyword>
<feature type="chain" id="PRO_5046858358" evidence="5">
    <location>
        <begin position="32"/>
        <end position="532"/>
    </location>
</feature>
<evidence type="ECO:0000313" key="9">
    <source>
        <dbReference type="Proteomes" id="UP001519363"/>
    </source>
</evidence>
<proteinExistence type="inferred from homology"/>
<sequence length="532" mass="56527">MGARRRGLRRGVALGTAALAVSAGLVPVAGAAPPNGPDSDLAATPVLDWTPCPSPPGARCATAQVPLSYRDPGGPKISLALMKRPARDPANRIGTVFNNPGGPGSSGRVPPRLTPAVADRFDIVGFDPRGTNRSSPVTCSADPADDAKLSPAFPVTEAEETEAIRSVGEVTARCARHAGPLLGHMSTANVARDLDLLRRAVGDRQLTYLGTSYGTHLGEVYANLYPGRVRAVVLDGVLDPREWTTGKRPGQGGEPFVHRIGSHLGAQAALRTLLRECAAHAQCEFGGPGATEQSLQRKYDDLLARLRQGPITLTGAQGGKQEITYRELVDRMLRGLYGWDAAEFMTPFLQRLHLAAQDPAAAAVPVRIPEATAPRYAEEEPPIAWNTWWSAVACADSDNPRDPREVGRYARAAEAEAPGFASAWVYRSLVCSSWPVTDPDRYTGPWNKPTANPVLLVGNRRGDPATPYEDAAATSALLGRGRLLTADIAGHGVVYDGRNACVDRWVDGYLTTLALPPEGTVCAAERGPFDPA</sequence>
<evidence type="ECO:0000256" key="4">
    <source>
        <dbReference type="SAM" id="MobiDB-lite"/>
    </source>
</evidence>
<feature type="domain" description="AB hydrolase-1" evidence="6">
    <location>
        <begin position="96"/>
        <end position="243"/>
    </location>
</feature>
<comment type="similarity">
    <text evidence="1">Belongs to the peptidase S33 family.</text>
</comment>
<dbReference type="PANTHER" id="PTHR43248">
    <property type="entry name" value="2-SUCCINYL-6-HYDROXY-2,4-CYCLOHEXADIENE-1-CARBOXYLATE SYNTHASE"/>
    <property type="match status" value="1"/>
</dbReference>
<keyword evidence="9" id="KW-1185">Reference proteome</keyword>
<protein>
    <submittedName>
        <fullName evidence="8">Pimeloyl-ACP methyl ester carboxylesterase</fullName>
    </submittedName>
</protein>
<name>A0ABS5ARA8_9PSEU</name>
<organism evidence="8 9">
    <name type="scientific">Crossiella equi</name>
    <dbReference type="NCBI Taxonomy" id="130796"/>
    <lineage>
        <taxon>Bacteria</taxon>
        <taxon>Bacillati</taxon>
        <taxon>Actinomycetota</taxon>
        <taxon>Actinomycetes</taxon>
        <taxon>Pseudonocardiales</taxon>
        <taxon>Pseudonocardiaceae</taxon>
        <taxon>Crossiella</taxon>
    </lineage>
</organism>
<dbReference type="PANTHER" id="PTHR43248:SF29">
    <property type="entry name" value="TRIPEPTIDYL AMINOPEPTIDASE"/>
    <property type="match status" value="1"/>
</dbReference>
<reference evidence="8 9" key="1">
    <citation type="submission" date="2021-03" db="EMBL/GenBank/DDBJ databases">
        <title>Sequencing the genomes of 1000 actinobacteria strains.</title>
        <authorList>
            <person name="Klenk H.-P."/>
        </authorList>
    </citation>
    <scope>NUCLEOTIDE SEQUENCE [LARGE SCALE GENOMIC DNA]</scope>
    <source>
        <strain evidence="8 9">DSM 44580</strain>
    </source>
</reference>
<dbReference type="EMBL" id="JAGIOO010000001">
    <property type="protein sequence ID" value="MBP2479085.1"/>
    <property type="molecule type" value="Genomic_DNA"/>
</dbReference>
<dbReference type="InterPro" id="IPR029058">
    <property type="entry name" value="AB_hydrolase_fold"/>
</dbReference>
<dbReference type="InterPro" id="IPR013595">
    <property type="entry name" value="Pept_S33_TAP-like_C"/>
</dbReference>
<evidence type="ECO:0000256" key="1">
    <source>
        <dbReference type="ARBA" id="ARBA00010088"/>
    </source>
</evidence>
<evidence type="ECO:0000259" key="6">
    <source>
        <dbReference type="Pfam" id="PF00561"/>
    </source>
</evidence>
<dbReference type="Pfam" id="PF08386">
    <property type="entry name" value="Abhydrolase_4"/>
    <property type="match status" value="1"/>
</dbReference>
<dbReference type="RefSeq" id="WP_086788490.1">
    <property type="nucleotide sequence ID" value="NZ_JAGIOO010000001.1"/>
</dbReference>
<evidence type="ECO:0000259" key="7">
    <source>
        <dbReference type="Pfam" id="PF08386"/>
    </source>
</evidence>
<dbReference type="SUPFAM" id="SSF53474">
    <property type="entry name" value="alpha/beta-Hydrolases"/>
    <property type="match status" value="1"/>
</dbReference>
<accession>A0ABS5ARA8</accession>
<evidence type="ECO:0000256" key="2">
    <source>
        <dbReference type="ARBA" id="ARBA00022729"/>
    </source>
</evidence>
<comment type="caution">
    <text evidence="8">The sequence shown here is derived from an EMBL/GenBank/DDBJ whole genome shotgun (WGS) entry which is preliminary data.</text>
</comment>
<dbReference type="PROSITE" id="PS51318">
    <property type="entry name" value="TAT"/>
    <property type="match status" value="1"/>
</dbReference>
<feature type="signal peptide" evidence="5">
    <location>
        <begin position="1"/>
        <end position="31"/>
    </location>
</feature>
<dbReference type="InterPro" id="IPR000073">
    <property type="entry name" value="AB_hydrolase_1"/>
</dbReference>
<dbReference type="Proteomes" id="UP001519363">
    <property type="component" value="Unassembled WGS sequence"/>
</dbReference>
<dbReference type="Gene3D" id="3.40.50.1820">
    <property type="entry name" value="alpha/beta hydrolase"/>
    <property type="match status" value="1"/>
</dbReference>
<evidence type="ECO:0000256" key="3">
    <source>
        <dbReference type="ARBA" id="ARBA00022801"/>
    </source>
</evidence>
<evidence type="ECO:0000256" key="5">
    <source>
        <dbReference type="SAM" id="SignalP"/>
    </source>
</evidence>
<dbReference type="Pfam" id="PF00561">
    <property type="entry name" value="Abhydrolase_1"/>
    <property type="match status" value="1"/>
</dbReference>